<dbReference type="EMBL" id="VTPC01090603">
    <property type="protein sequence ID" value="KAF2882598.1"/>
    <property type="molecule type" value="Genomic_DNA"/>
</dbReference>
<feature type="domain" description="RPAP1 N-terminal" evidence="1">
    <location>
        <begin position="183"/>
        <end position="225"/>
    </location>
</feature>
<reference evidence="2" key="1">
    <citation type="submission" date="2019-08" db="EMBL/GenBank/DDBJ databases">
        <title>The genome of the North American firefly Photinus pyralis.</title>
        <authorList>
            <consortium name="Photinus pyralis genome working group"/>
            <person name="Fallon T.R."/>
            <person name="Sander Lower S.E."/>
            <person name="Weng J.-K."/>
        </authorList>
    </citation>
    <scope>NUCLEOTIDE SEQUENCE</scope>
    <source>
        <strain evidence="2">TRF0915ILg1</strain>
        <tissue evidence="2">Whole body</tissue>
    </source>
</reference>
<sequence>MYARPSSKETEEDILKLQEEFLKKKACNEIIPAAKISKESVDSKTENAHENLAASNTQIQLENTFESIPSNINIGRIVEKTPTKYNGPQLEFTHRKGFPQAKRRDPSITGAKGSIFSQQMKRLKKEVRLDDINCASTSGLTIKENQPMDISYDIKQNVNIDLNNKVTNIPQQSYILTGNEKDEIHKQNVEILKQMSEKDILEERNKLLSTMDPAIVAFLRAKRKDENQSRTVSIAEQNEAAENISIEEIESSKEIVTHPEAEKWLNFDRIETGKLAWMTEFEIPKVEKGKTYEAR</sequence>
<evidence type="ECO:0000259" key="1">
    <source>
        <dbReference type="Pfam" id="PF08621"/>
    </source>
</evidence>
<evidence type="ECO:0000313" key="2">
    <source>
        <dbReference type="EMBL" id="KAF2882598.1"/>
    </source>
</evidence>
<dbReference type="InterPro" id="IPR039913">
    <property type="entry name" value="RPAP1/Rba50"/>
</dbReference>
<keyword evidence="3" id="KW-1185">Reference proteome</keyword>
<comment type="caution">
    <text evidence="2">The sequence shown here is derived from an EMBL/GenBank/DDBJ whole genome shotgun (WGS) entry which is preliminary data.</text>
</comment>
<proteinExistence type="predicted"/>
<accession>A0A8K0G1R7</accession>
<dbReference type="Pfam" id="PF08621">
    <property type="entry name" value="RPAP1_N"/>
    <property type="match status" value="1"/>
</dbReference>
<dbReference type="GO" id="GO:0006366">
    <property type="term" value="P:transcription by RNA polymerase II"/>
    <property type="evidence" value="ECO:0007669"/>
    <property type="project" value="InterPro"/>
</dbReference>
<dbReference type="PANTHER" id="PTHR21483">
    <property type="entry name" value="RNA POLYMERASE II-ASSOCIATED PROTEIN 1"/>
    <property type="match status" value="1"/>
</dbReference>
<name>A0A8K0G1R7_IGNLU</name>
<protein>
    <recommendedName>
        <fullName evidence="1">RPAP1 N-terminal domain-containing protein</fullName>
    </recommendedName>
</protein>
<organism evidence="2 3">
    <name type="scientific">Ignelater luminosus</name>
    <name type="common">Cucubano</name>
    <name type="synonym">Pyrophorus luminosus</name>
    <dbReference type="NCBI Taxonomy" id="2038154"/>
    <lineage>
        <taxon>Eukaryota</taxon>
        <taxon>Metazoa</taxon>
        <taxon>Ecdysozoa</taxon>
        <taxon>Arthropoda</taxon>
        <taxon>Hexapoda</taxon>
        <taxon>Insecta</taxon>
        <taxon>Pterygota</taxon>
        <taxon>Neoptera</taxon>
        <taxon>Endopterygota</taxon>
        <taxon>Coleoptera</taxon>
        <taxon>Polyphaga</taxon>
        <taxon>Elateriformia</taxon>
        <taxon>Elateroidea</taxon>
        <taxon>Elateridae</taxon>
        <taxon>Agrypninae</taxon>
        <taxon>Pyrophorini</taxon>
        <taxon>Ignelater</taxon>
    </lineage>
</organism>
<dbReference type="AlphaFoldDB" id="A0A8K0G1R7"/>
<dbReference type="Proteomes" id="UP000801492">
    <property type="component" value="Unassembled WGS sequence"/>
</dbReference>
<dbReference type="InterPro" id="IPR013930">
    <property type="entry name" value="RPAP1_N"/>
</dbReference>
<gene>
    <name evidence="2" type="ORF">ILUMI_23566</name>
</gene>
<dbReference type="PANTHER" id="PTHR21483:SF18">
    <property type="entry name" value="RNA POLYMERASE II-ASSOCIATED PROTEIN 1"/>
    <property type="match status" value="1"/>
</dbReference>
<evidence type="ECO:0000313" key="3">
    <source>
        <dbReference type="Proteomes" id="UP000801492"/>
    </source>
</evidence>
<dbReference type="OrthoDB" id="348201at2759"/>